<reference evidence="2" key="2">
    <citation type="submission" date="2021-09" db="EMBL/GenBank/DDBJ databases">
        <authorList>
            <person name="Jia N."/>
            <person name="Wang J."/>
            <person name="Shi W."/>
            <person name="Du L."/>
            <person name="Sun Y."/>
            <person name="Zhan W."/>
            <person name="Jiang J."/>
            <person name="Wang Q."/>
            <person name="Zhang B."/>
            <person name="Ji P."/>
            <person name="Sakyi L.B."/>
            <person name="Cui X."/>
            <person name="Yuan T."/>
            <person name="Jiang B."/>
            <person name="Yang W."/>
            <person name="Lam T.T.-Y."/>
            <person name="Chang Q."/>
            <person name="Ding S."/>
            <person name="Wang X."/>
            <person name="Zhu J."/>
            <person name="Ruan X."/>
            <person name="Zhao L."/>
            <person name="Wei J."/>
            <person name="Que T."/>
            <person name="Du C."/>
            <person name="Cheng J."/>
            <person name="Dai P."/>
            <person name="Han X."/>
            <person name="Huang E."/>
            <person name="Gao Y."/>
            <person name="Liu J."/>
            <person name="Shao H."/>
            <person name="Ye R."/>
            <person name="Li L."/>
            <person name="Wei W."/>
            <person name="Wang X."/>
            <person name="Wang C."/>
            <person name="Huo Q."/>
            <person name="Li W."/>
            <person name="Guo W."/>
            <person name="Chen H."/>
            <person name="Chen S."/>
            <person name="Zhou L."/>
            <person name="Zhou L."/>
            <person name="Ni X."/>
            <person name="Tian J."/>
            <person name="Zhou Y."/>
            <person name="Sheng Y."/>
            <person name="Liu T."/>
            <person name="Pan Y."/>
            <person name="Xia L."/>
            <person name="Li J."/>
            <person name="Zhao F."/>
            <person name="Cao W."/>
        </authorList>
    </citation>
    <scope>NUCLEOTIDE SEQUENCE</scope>
    <source>
        <strain evidence="2">Rsan-2018</strain>
        <tissue evidence="2">Larvae</tissue>
    </source>
</reference>
<dbReference type="Proteomes" id="UP000821837">
    <property type="component" value="Chromosome 5"/>
</dbReference>
<sequence length="120" mass="12747">MGLKTTERPPTPGFLDCSPKTLADVLEPSPALRDRSGLPQFFMIQGSGAGDIAGIAGTRSVSAAVPDTRSHPTDNAGNCGDRSWDGRPWGTTGARPSPRLASPTAERHLASLLQQLRRER</sequence>
<dbReference type="EMBL" id="JABSTV010001251">
    <property type="protein sequence ID" value="KAH7951298.1"/>
    <property type="molecule type" value="Genomic_DNA"/>
</dbReference>
<accession>A0A9D4PRA1</accession>
<comment type="caution">
    <text evidence="2">The sequence shown here is derived from an EMBL/GenBank/DDBJ whole genome shotgun (WGS) entry which is preliminary data.</text>
</comment>
<gene>
    <name evidence="2" type="ORF">HPB52_007724</name>
</gene>
<organism evidence="2 3">
    <name type="scientific">Rhipicephalus sanguineus</name>
    <name type="common">Brown dog tick</name>
    <name type="synonym">Ixodes sanguineus</name>
    <dbReference type="NCBI Taxonomy" id="34632"/>
    <lineage>
        <taxon>Eukaryota</taxon>
        <taxon>Metazoa</taxon>
        <taxon>Ecdysozoa</taxon>
        <taxon>Arthropoda</taxon>
        <taxon>Chelicerata</taxon>
        <taxon>Arachnida</taxon>
        <taxon>Acari</taxon>
        <taxon>Parasitiformes</taxon>
        <taxon>Ixodida</taxon>
        <taxon>Ixodoidea</taxon>
        <taxon>Ixodidae</taxon>
        <taxon>Rhipicephalinae</taxon>
        <taxon>Rhipicephalus</taxon>
        <taxon>Rhipicephalus</taxon>
    </lineage>
</organism>
<evidence type="ECO:0000313" key="2">
    <source>
        <dbReference type="EMBL" id="KAH7951298.1"/>
    </source>
</evidence>
<evidence type="ECO:0000313" key="3">
    <source>
        <dbReference type="Proteomes" id="UP000821837"/>
    </source>
</evidence>
<name>A0A9D4PRA1_RHISA</name>
<reference evidence="2" key="1">
    <citation type="journal article" date="2020" name="Cell">
        <title>Large-Scale Comparative Analyses of Tick Genomes Elucidate Their Genetic Diversity and Vector Capacities.</title>
        <authorList>
            <consortium name="Tick Genome and Microbiome Consortium (TIGMIC)"/>
            <person name="Jia N."/>
            <person name="Wang J."/>
            <person name="Shi W."/>
            <person name="Du L."/>
            <person name="Sun Y."/>
            <person name="Zhan W."/>
            <person name="Jiang J.F."/>
            <person name="Wang Q."/>
            <person name="Zhang B."/>
            <person name="Ji P."/>
            <person name="Bell-Sakyi L."/>
            <person name="Cui X.M."/>
            <person name="Yuan T.T."/>
            <person name="Jiang B.G."/>
            <person name="Yang W.F."/>
            <person name="Lam T.T."/>
            <person name="Chang Q.C."/>
            <person name="Ding S.J."/>
            <person name="Wang X.J."/>
            <person name="Zhu J.G."/>
            <person name="Ruan X.D."/>
            <person name="Zhao L."/>
            <person name="Wei J.T."/>
            <person name="Ye R.Z."/>
            <person name="Que T.C."/>
            <person name="Du C.H."/>
            <person name="Zhou Y.H."/>
            <person name="Cheng J.X."/>
            <person name="Dai P.F."/>
            <person name="Guo W.B."/>
            <person name="Han X.H."/>
            <person name="Huang E.J."/>
            <person name="Li L.F."/>
            <person name="Wei W."/>
            <person name="Gao Y.C."/>
            <person name="Liu J.Z."/>
            <person name="Shao H.Z."/>
            <person name="Wang X."/>
            <person name="Wang C.C."/>
            <person name="Yang T.C."/>
            <person name="Huo Q.B."/>
            <person name="Li W."/>
            <person name="Chen H.Y."/>
            <person name="Chen S.E."/>
            <person name="Zhou L.G."/>
            <person name="Ni X.B."/>
            <person name="Tian J.H."/>
            <person name="Sheng Y."/>
            <person name="Liu T."/>
            <person name="Pan Y.S."/>
            <person name="Xia L.Y."/>
            <person name="Li J."/>
            <person name="Zhao F."/>
            <person name="Cao W.C."/>
        </authorList>
    </citation>
    <scope>NUCLEOTIDE SEQUENCE</scope>
    <source>
        <strain evidence="2">Rsan-2018</strain>
    </source>
</reference>
<dbReference type="AlphaFoldDB" id="A0A9D4PRA1"/>
<keyword evidence="3" id="KW-1185">Reference proteome</keyword>
<protein>
    <submittedName>
        <fullName evidence="2">Uncharacterized protein</fullName>
    </submittedName>
</protein>
<proteinExistence type="predicted"/>
<feature type="region of interest" description="Disordered" evidence="1">
    <location>
        <begin position="63"/>
        <end position="106"/>
    </location>
</feature>
<evidence type="ECO:0000256" key="1">
    <source>
        <dbReference type="SAM" id="MobiDB-lite"/>
    </source>
</evidence>
<feature type="region of interest" description="Disordered" evidence="1">
    <location>
        <begin position="1"/>
        <end position="21"/>
    </location>
</feature>